<dbReference type="Proteomes" id="UP000004605">
    <property type="component" value="Unassembled WGS sequence"/>
</dbReference>
<name>F9S6I9_9VIBR</name>
<feature type="compositionally biased region" description="Basic and acidic residues" evidence="1">
    <location>
        <begin position="449"/>
        <end position="459"/>
    </location>
</feature>
<dbReference type="EMBL" id="AFWF01000268">
    <property type="protein sequence ID" value="EGU33024.1"/>
    <property type="molecule type" value="Genomic_DNA"/>
</dbReference>
<comment type="caution">
    <text evidence="3">The sequence shown here is derived from an EMBL/GenBank/DDBJ whole genome shotgun (WGS) entry which is preliminary data.</text>
</comment>
<accession>F9S6I9</accession>
<dbReference type="InterPro" id="IPR005094">
    <property type="entry name" value="Endonuclease_MobA/VirD2"/>
</dbReference>
<protein>
    <submittedName>
        <fullName evidence="3">Mobilization relaxase</fullName>
    </submittedName>
</protein>
<evidence type="ECO:0000259" key="2">
    <source>
        <dbReference type="Pfam" id="PF03432"/>
    </source>
</evidence>
<evidence type="ECO:0000256" key="1">
    <source>
        <dbReference type="SAM" id="MobiDB-lite"/>
    </source>
</evidence>
<dbReference type="Pfam" id="PF03432">
    <property type="entry name" value="Relaxase"/>
    <property type="match status" value="1"/>
</dbReference>
<organism evidence="3 4">
    <name type="scientific">Vibrio ichthyoenteri ATCC 700023</name>
    <dbReference type="NCBI Taxonomy" id="870968"/>
    <lineage>
        <taxon>Bacteria</taxon>
        <taxon>Pseudomonadati</taxon>
        <taxon>Pseudomonadota</taxon>
        <taxon>Gammaproteobacteria</taxon>
        <taxon>Vibrionales</taxon>
        <taxon>Vibrionaceae</taxon>
        <taxon>Vibrio</taxon>
    </lineage>
</organism>
<sequence>MIVKFHARGAGRGSGPVEYLLGKDRNRDGATLDRGDPDEIQALIDSSPYAKKYTSGVLSFEEADLDRQTKDKIMSSFEKALLPGLEADQYSCLWVEHRDKGRLELNFVVPNVELQTGKRLQPYFDKADKPRINAWKTGMNASLKLHDPDDPINKRELTTPRNLPASKQEAARAITDGLLSLAGNGELRTRKDVVNALEGAGFTVARQTSKSLSIADPDGGRNIRLKGQIYEQDFKFGAGLREEIEAASARYRATSQERIREAREVYRTGVEIKRAENQRRYKRPESTHERVSSQKLVMDSPDYRSRSGSLHGCDLVARGNHSGEPTRDQSSERHDRTVREERGQDPVQQLRQTFVRPDRRERADLSERVQDFERVLNHDRARTTAIDRIRKLAESTREATQRLCDGLQQLGANVRHYLERERHVTPTSQQLERAGQHLEQSTPAVGKALQHEKSLDRHVKGMGFSR</sequence>
<keyword evidence="4" id="KW-1185">Reference proteome</keyword>
<evidence type="ECO:0000313" key="4">
    <source>
        <dbReference type="Proteomes" id="UP000004605"/>
    </source>
</evidence>
<feature type="region of interest" description="Disordered" evidence="1">
    <location>
        <begin position="434"/>
        <end position="466"/>
    </location>
</feature>
<feature type="domain" description="MobA/VirD2-like nuclease" evidence="2">
    <location>
        <begin position="51"/>
        <end position="126"/>
    </location>
</feature>
<feature type="region of interest" description="Disordered" evidence="1">
    <location>
        <begin position="277"/>
        <end position="347"/>
    </location>
</feature>
<feature type="compositionally biased region" description="Basic and acidic residues" evidence="1">
    <location>
        <begin position="277"/>
        <end position="292"/>
    </location>
</feature>
<feature type="compositionally biased region" description="Basic and acidic residues" evidence="1">
    <location>
        <begin position="324"/>
        <end position="344"/>
    </location>
</feature>
<reference evidence="3 4" key="1">
    <citation type="journal article" date="2012" name="Int. J. Syst. Evol. Microbiol.">
        <title>Vibrio caribbeanicus sp. nov., isolated from the marine sponge Scleritoderma cyanea.</title>
        <authorList>
            <person name="Hoffmann M."/>
            <person name="Monday S.R."/>
            <person name="Allard M.W."/>
            <person name="Strain E.A."/>
            <person name="Whittaker P."/>
            <person name="Naum M."/>
            <person name="McCarthy P.J."/>
            <person name="Lopez J.V."/>
            <person name="Fischer M."/>
            <person name="Brown E.W."/>
        </authorList>
    </citation>
    <scope>NUCLEOTIDE SEQUENCE [LARGE SCALE GENOMIC DNA]</scope>
    <source>
        <strain evidence="3 4">ATCC 700023</strain>
    </source>
</reference>
<proteinExistence type="predicted"/>
<evidence type="ECO:0000313" key="3">
    <source>
        <dbReference type="EMBL" id="EGU33024.1"/>
    </source>
</evidence>
<dbReference type="AlphaFoldDB" id="F9S6I9"/>
<dbReference type="NCBIfam" id="NF047848">
    <property type="entry name" value="relax_MbeA_E1"/>
    <property type="match status" value="1"/>
</dbReference>
<gene>
    <name evidence="3" type="ORF">VII00023_05082</name>
</gene>